<evidence type="ECO:0000313" key="3">
    <source>
        <dbReference type="EMBL" id="SVE58216.1"/>
    </source>
</evidence>
<dbReference type="GO" id="GO:0030976">
    <property type="term" value="F:thiamine pyrophosphate binding"/>
    <property type="evidence" value="ECO:0007669"/>
    <property type="project" value="InterPro"/>
</dbReference>
<dbReference type="SUPFAM" id="SSF52518">
    <property type="entry name" value="Thiamin diphosphate-binding fold (THDP-binding)"/>
    <property type="match status" value="1"/>
</dbReference>
<feature type="non-terminal residue" evidence="3">
    <location>
        <position position="120"/>
    </location>
</feature>
<feature type="domain" description="Thiamine pyrophosphate enzyme N-terminal TPP-binding" evidence="2">
    <location>
        <begin position="8"/>
        <end position="113"/>
    </location>
</feature>
<dbReference type="EMBL" id="UINC01227368">
    <property type="protein sequence ID" value="SVE58216.1"/>
    <property type="molecule type" value="Genomic_DNA"/>
</dbReference>
<sequence>MSAHERRTAAAYIADQLEAFGVTHVFMVPAVLRRTLAEIERSTAIVAVHTHGEKPAAYMADGYARVSRRPAVCMAQQVGALNLAAGIRDAFLASSPVVAFTGGSPPLGDRRGLYQAADDL</sequence>
<dbReference type="InterPro" id="IPR029061">
    <property type="entry name" value="THDP-binding"/>
</dbReference>
<dbReference type="GO" id="GO:0003984">
    <property type="term" value="F:acetolactate synthase activity"/>
    <property type="evidence" value="ECO:0007669"/>
    <property type="project" value="TreeGrafter"/>
</dbReference>
<protein>
    <recommendedName>
        <fullName evidence="2">Thiamine pyrophosphate enzyme N-terminal TPP-binding domain-containing protein</fullName>
    </recommendedName>
</protein>
<dbReference type="GO" id="GO:0005948">
    <property type="term" value="C:acetolactate synthase complex"/>
    <property type="evidence" value="ECO:0007669"/>
    <property type="project" value="TreeGrafter"/>
</dbReference>
<comment type="similarity">
    <text evidence="1">Belongs to the TPP enzyme family.</text>
</comment>
<dbReference type="InterPro" id="IPR045229">
    <property type="entry name" value="TPP_enz"/>
</dbReference>
<evidence type="ECO:0000259" key="2">
    <source>
        <dbReference type="Pfam" id="PF02776"/>
    </source>
</evidence>
<evidence type="ECO:0000256" key="1">
    <source>
        <dbReference type="ARBA" id="ARBA00007812"/>
    </source>
</evidence>
<dbReference type="Gene3D" id="3.40.50.970">
    <property type="match status" value="1"/>
</dbReference>
<dbReference type="GO" id="GO:0009097">
    <property type="term" value="P:isoleucine biosynthetic process"/>
    <property type="evidence" value="ECO:0007669"/>
    <property type="project" value="TreeGrafter"/>
</dbReference>
<dbReference type="InterPro" id="IPR012001">
    <property type="entry name" value="Thiamin_PyroP_enz_TPP-bd_dom"/>
</dbReference>
<gene>
    <name evidence="3" type="ORF">METZ01_LOCUS511070</name>
</gene>
<dbReference type="GO" id="GO:0009099">
    <property type="term" value="P:L-valine biosynthetic process"/>
    <property type="evidence" value="ECO:0007669"/>
    <property type="project" value="TreeGrafter"/>
</dbReference>
<dbReference type="CDD" id="cd07035">
    <property type="entry name" value="TPP_PYR_POX_like"/>
    <property type="match status" value="1"/>
</dbReference>
<dbReference type="PANTHER" id="PTHR18968:SF13">
    <property type="entry name" value="ACETOLACTATE SYNTHASE CATALYTIC SUBUNIT, MITOCHONDRIAL"/>
    <property type="match status" value="1"/>
</dbReference>
<proteinExistence type="inferred from homology"/>
<organism evidence="3">
    <name type="scientific">marine metagenome</name>
    <dbReference type="NCBI Taxonomy" id="408172"/>
    <lineage>
        <taxon>unclassified sequences</taxon>
        <taxon>metagenomes</taxon>
        <taxon>ecological metagenomes</taxon>
    </lineage>
</organism>
<dbReference type="GO" id="GO:0050660">
    <property type="term" value="F:flavin adenine dinucleotide binding"/>
    <property type="evidence" value="ECO:0007669"/>
    <property type="project" value="TreeGrafter"/>
</dbReference>
<accession>A0A383EMX8</accession>
<dbReference type="AlphaFoldDB" id="A0A383EMX8"/>
<name>A0A383EMX8_9ZZZZ</name>
<dbReference type="PANTHER" id="PTHR18968">
    <property type="entry name" value="THIAMINE PYROPHOSPHATE ENZYMES"/>
    <property type="match status" value="1"/>
</dbReference>
<reference evidence="3" key="1">
    <citation type="submission" date="2018-05" db="EMBL/GenBank/DDBJ databases">
        <authorList>
            <person name="Lanie J.A."/>
            <person name="Ng W.-L."/>
            <person name="Kazmierczak K.M."/>
            <person name="Andrzejewski T.M."/>
            <person name="Davidsen T.M."/>
            <person name="Wayne K.J."/>
            <person name="Tettelin H."/>
            <person name="Glass J.I."/>
            <person name="Rusch D."/>
            <person name="Podicherti R."/>
            <person name="Tsui H.-C.T."/>
            <person name="Winkler M.E."/>
        </authorList>
    </citation>
    <scope>NUCLEOTIDE SEQUENCE</scope>
</reference>
<dbReference type="Pfam" id="PF02776">
    <property type="entry name" value="TPP_enzyme_N"/>
    <property type="match status" value="1"/>
</dbReference>